<keyword evidence="4 7" id="KW-0472">Membrane</keyword>
<comment type="caution">
    <text evidence="9">The sequence shown here is derived from an EMBL/GenBank/DDBJ whole genome shotgun (WGS) entry which is preliminary data.</text>
</comment>
<dbReference type="InterPro" id="IPR052337">
    <property type="entry name" value="SAT4-like"/>
</dbReference>
<dbReference type="PANTHER" id="PTHR33048">
    <property type="entry name" value="PTH11-LIKE INTEGRAL MEMBRANE PROTEIN (AFU_ORTHOLOGUE AFUA_5G11245)"/>
    <property type="match status" value="1"/>
</dbReference>
<evidence type="ECO:0000256" key="6">
    <source>
        <dbReference type="SAM" id="MobiDB-lite"/>
    </source>
</evidence>
<feature type="domain" description="Rhodopsin" evidence="8">
    <location>
        <begin position="1"/>
        <end position="168"/>
    </location>
</feature>
<feature type="region of interest" description="Disordered" evidence="6">
    <location>
        <begin position="200"/>
        <end position="248"/>
    </location>
</feature>
<feature type="transmembrane region" description="Helical" evidence="7">
    <location>
        <begin position="138"/>
        <end position="159"/>
    </location>
</feature>
<dbReference type="Pfam" id="PF20684">
    <property type="entry name" value="Fung_rhodopsin"/>
    <property type="match status" value="1"/>
</dbReference>
<dbReference type="Proteomes" id="UP001583186">
    <property type="component" value="Unassembled WGS sequence"/>
</dbReference>
<dbReference type="PANTHER" id="PTHR33048:SF167">
    <property type="entry name" value="INTEGRAL MEMBRANE PROTEIN"/>
    <property type="match status" value="1"/>
</dbReference>
<keyword evidence="10" id="KW-1185">Reference proteome</keyword>
<feature type="transmembrane region" description="Helical" evidence="7">
    <location>
        <begin position="104"/>
        <end position="126"/>
    </location>
</feature>
<gene>
    <name evidence="9" type="ORF">Sste5346_004027</name>
</gene>
<evidence type="ECO:0000256" key="5">
    <source>
        <dbReference type="ARBA" id="ARBA00038359"/>
    </source>
</evidence>
<name>A0ABR3ZBM7_9PEZI</name>
<evidence type="ECO:0000313" key="10">
    <source>
        <dbReference type="Proteomes" id="UP001583186"/>
    </source>
</evidence>
<organism evidence="9 10">
    <name type="scientific">Sporothrix stenoceras</name>
    <dbReference type="NCBI Taxonomy" id="5173"/>
    <lineage>
        <taxon>Eukaryota</taxon>
        <taxon>Fungi</taxon>
        <taxon>Dikarya</taxon>
        <taxon>Ascomycota</taxon>
        <taxon>Pezizomycotina</taxon>
        <taxon>Sordariomycetes</taxon>
        <taxon>Sordariomycetidae</taxon>
        <taxon>Ophiostomatales</taxon>
        <taxon>Ophiostomataceae</taxon>
        <taxon>Sporothrix</taxon>
    </lineage>
</organism>
<evidence type="ECO:0000259" key="8">
    <source>
        <dbReference type="Pfam" id="PF20684"/>
    </source>
</evidence>
<evidence type="ECO:0000256" key="3">
    <source>
        <dbReference type="ARBA" id="ARBA00022989"/>
    </source>
</evidence>
<sequence length="332" mass="36013">MFIKLSIAANLLRLCKNRWYTIALWFIVGLTIAYELVAVLFFFLNCKPISGNWDTTINAKCASLNTIVAFGLVNTSCNIITDVALAVIPVPIIWGLNMKKTTRLYLIGVLSLGYLAVAMDIVKTVYQETYTITTDETYTFSLVFFGFLYGSLGIIAGSIPMMKPLVSKVLGMDSTQDHTYYAYGSNNNNPSHLRTIGGTYGNGTRGGGNRSQIRRGNGDTVIDDTGFEMDERDSDRGGSLASDPKSEGINSVSVYRHNEATGSQENILYHVPGVSNKTVIGNGNVNPNHSDSSLNGTPGGGTGSAGSRLQQLQRGDNNFRGIKMTTEVSVKR</sequence>
<dbReference type="InterPro" id="IPR049326">
    <property type="entry name" value="Rhodopsin_dom_fungi"/>
</dbReference>
<protein>
    <recommendedName>
        <fullName evidence="8">Rhodopsin domain-containing protein</fullName>
    </recommendedName>
</protein>
<evidence type="ECO:0000256" key="4">
    <source>
        <dbReference type="ARBA" id="ARBA00023136"/>
    </source>
</evidence>
<feature type="compositionally biased region" description="Gly residues" evidence="6">
    <location>
        <begin position="200"/>
        <end position="209"/>
    </location>
</feature>
<evidence type="ECO:0000313" key="9">
    <source>
        <dbReference type="EMBL" id="KAL1897719.1"/>
    </source>
</evidence>
<keyword evidence="2 7" id="KW-0812">Transmembrane</keyword>
<feature type="region of interest" description="Disordered" evidence="6">
    <location>
        <begin position="279"/>
        <end position="332"/>
    </location>
</feature>
<keyword evidence="3 7" id="KW-1133">Transmembrane helix</keyword>
<comment type="subcellular location">
    <subcellularLocation>
        <location evidence="1">Membrane</location>
        <topology evidence="1">Multi-pass membrane protein</topology>
    </subcellularLocation>
</comment>
<feature type="transmembrane region" description="Helical" evidence="7">
    <location>
        <begin position="20"/>
        <end position="44"/>
    </location>
</feature>
<proteinExistence type="inferred from homology"/>
<dbReference type="EMBL" id="JAWCUI010000018">
    <property type="protein sequence ID" value="KAL1897719.1"/>
    <property type="molecule type" value="Genomic_DNA"/>
</dbReference>
<feature type="transmembrane region" description="Helical" evidence="7">
    <location>
        <begin position="64"/>
        <end position="92"/>
    </location>
</feature>
<feature type="compositionally biased region" description="Acidic residues" evidence="6">
    <location>
        <begin position="221"/>
        <end position="232"/>
    </location>
</feature>
<feature type="compositionally biased region" description="Polar residues" evidence="6">
    <location>
        <begin position="279"/>
        <end position="291"/>
    </location>
</feature>
<comment type="similarity">
    <text evidence="5">Belongs to the SAT4 family.</text>
</comment>
<evidence type="ECO:0000256" key="2">
    <source>
        <dbReference type="ARBA" id="ARBA00022692"/>
    </source>
</evidence>
<evidence type="ECO:0000256" key="7">
    <source>
        <dbReference type="SAM" id="Phobius"/>
    </source>
</evidence>
<evidence type="ECO:0000256" key="1">
    <source>
        <dbReference type="ARBA" id="ARBA00004141"/>
    </source>
</evidence>
<reference evidence="9 10" key="1">
    <citation type="journal article" date="2024" name="IMA Fungus">
        <title>IMA Genome - F19 : A genome assembly and annotation guide to empower mycologists, including annotated draft genome sequences of Ceratocystis pirilliformis, Diaporthe australafricana, Fusarium ophioides, Paecilomyces lecythidis, and Sporothrix stenoceras.</title>
        <authorList>
            <person name="Aylward J."/>
            <person name="Wilson A.M."/>
            <person name="Visagie C.M."/>
            <person name="Spraker J."/>
            <person name="Barnes I."/>
            <person name="Buitendag C."/>
            <person name="Ceriani C."/>
            <person name="Del Mar Angel L."/>
            <person name="du Plessis D."/>
            <person name="Fuchs T."/>
            <person name="Gasser K."/>
            <person name="Kramer D."/>
            <person name="Li W."/>
            <person name="Munsamy K."/>
            <person name="Piso A."/>
            <person name="Price J.L."/>
            <person name="Sonnekus B."/>
            <person name="Thomas C."/>
            <person name="van der Nest A."/>
            <person name="van Dijk A."/>
            <person name="van Heerden A."/>
            <person name="van Vuuren N."/>
            <person name="Yilmaz N."/>
            <person name="Duong T.A."/>
            <person name="van der Merwe N.A."/>
            <person name="Wingfield M.J."/>
            <person name="Wingfield B.D."/>
        </authorList>
    </citation>
    <scope>NUCLEOTIDE SEQUENCE [LARGE SCALE GENOMIC DNA]</scope>
    <source>
        <strain evidence="9 10">CMW 5346</strain>
    </source>
</reference>
<accession>A0ABR3ZBM7</accession>